<feature type="region of interest" description="Disordered" evidence="1">
    <location>
        <begin position="1"/>
        <end position="25"/>
    </location>
</feature>
<name>A0ABP2EXG0_AJEDR</name>
<accession>A0ABP2EXG0</accession>
<sequence length="98" mass="11070">MDAMKKTKKNNNRSKGMKEEDAERQRWSWRLNKITKQPIQVQGIPVIYSAGDNDKSLKEFQPDLSRLVSNVAGLICAQSGPVPRFRLTGTKRRKAGLG</sequence>
<feature type="compositionally biased region" description="Basic residues" evidence="1">
    <location>
        <begin position="1"/>
        <end position="12"/>
    </location>
</feature>
<dbReference type="GeneID" id="69026185"/>
<dbReference type="Proteomes" id="UP000002039">
    <property type="component" value="Unassembled WGS sequence"/>
</dbReference>
<proteinExistence type="predicted"/>
<dbReference type="EMBL" id="EQ999976">
    <property type="protein sequence ID" value="EEQ88836.2"/>
    <property type="molecule type" value="Genomic_DNA"/>
</dbReference>
<evidence type="ECO:0000256" key="1">
    <source>
        <dbReference type="SAM" id="MobiDB-lite"/>
    </source>
</evidence>
<protein>
    <submittedName>
        <fullName evidence="2">Uncharacterized protein</fullName>
    </submittedName>
</protein>
<evidence type="ECO:0000313" key="3">
    <source>
        <dbReference type="Proteomes" id="UP000002039"/>
    </source>
</evidence>
<reference evidence="3" key="1">
    <citation type="journal article" date="2015" name="PLoS Genet.">
        <title>The dynamic genome and transcriptome of the human fungal pathogen Blastomyces and close relative Emmonsia.</title>
        <authorList>
            <person name="Munoz J.F."/>
            <person name="Gauthier G.M."/>
            <person name="Desjardins C.A."/>
            <person name="Gallo J.E."/>
            <person name="Holder J."/>
            <person name="Sullivan T.D."/>
            <person name="Marty A.J."/>
            <person name="Carmen J.C."/>
            <person name="Chen Z."/>
            <person name="Ding L."/>
            <person name="Gujja S."/>
            <person name="Magrini V."/>
            <person name="Misas E."/>
            <person name="Mitreva M."/>
            <person name="Priest M."/>
            <person name="Saif S."/>
            <person name="Whiston E.A."/>
            <person name="Young S."/>
            <person name="Zeng Q."/>
            <person name="Goldman W.E."/>
            <person name="Mardis E.R."/>
            <person name="Taylor J.W."/>
            <person name="McEwen J.G."/>
            <person name="Clay O.K."/>
            <person name="Klein B.S."/>
            <person name="Cuomo C.A."/>
        </authorList>
    </citation>
    <scope>NUCLEOTIDE SEQUENCE [LARGE SCALE GENOMIC DNA]</scope>
    <source>
        <strain evidence="3">ER-3 / ATCC MYA-2586</strain>
    </source>
</reference>
<keyword evidence="3" id="KW-1185">Reference proteome</keyword>
<feature type="compositionally biased region" description="Basic and acidic residues" evidence="1">
    <location>
        <begin position="16"/>
        <end position="25"/>
    </location>
</feature>
<dbReference type="RefSeq" id="XP_045275880.1">
    <property type="nucleotide sequence ID" value="XM_045419620.1"/>
</dbReference>
<evidence type="ECO:0000313" key="2">
    <source>
        <dbReference type="EMBL" id="EEQ88836.2"/>
    </source>
</evidence>
<gene>
    <name evidence="2" type="ORF">BDCG_03956</name>
</gene>
<organism evidence="2 3">
    <name type="scientific">Ajellomyces dermatitidis (strain ER-3 / ATCC MYA-2586)</name>
    <name type="common">Blastomyces dermatitidis</name>
    <dbReference type="NCBI Taxonomy" id="559297"/>
    <lineage>
        <taxon>Eukaryota</taxon>
        <taxon>Fungi</taxon>
        <taxon>Dikarya</taxon>
        <taxon>Ascomycota</taxon>
        <taxon>Pezizomycotina</taxon>
        <taxon>Eurotiomycetes</taxon>
        <taxon>Eurotiomycetidae</taxon>
        <taxon>Onygenales</taxon>
        <taxon>Ajellomycetaceae</taxon>
        <taxon>Blastomyces</taxon>
    </lineage>
</organism>